<accession>A0A6J5NE30</accession>
<reference evidence="1" key="1">
    <citation type="submission" date="2020-04" db="EMBL/GenBank/DDBJ databases">
        <authorList>
            <person name="Chiriac C."/>
            <person name="Salcher M."/>
            <person name="Ghai R."/>
            <person name="Kavagutti S V."/>
        </authorList>
    </citation>
    <scope>NUCLEOTIDE SEQUENCE</scope>
</reference>
<name>A0A6J5NE30_9CAUD</name>
<evidence type="ECO:0000313" key="1">
    <source>
        <dbReference type="EMBL" id="CAB4156076.1"/>
    </source>
</evidence>
<gene>
    <name evidence="1" type="ORF">UFOVP673_38</name>
</gene>
<proteinExistence type="predicted"/>
<organism evidence="1">
    <name type="scientific">uncultured Caudovirales phage</name>
    <dbReference type="NCBI Taxonomy" id="2100421"/>
    <lineage>
        <taxon>Viruses</taxon>
        <taxon>Duplodnaviria</taxon>
        <taxon>Heunggongvirae</taxon>
        <taxon>Uroviricota</taxon>
        <taxon>Caudoviricetes</taxon>
        <taxon>Peduoviridae</taxon>
        <taxon>Maltschvirus</taxon>
        <taxon>Maltschvirus maltsch</taxon>
    </lineage>
</organism>
<sequence length="110" mass="12247">MKTYPYHTPEGIIQLVEKRELDQLLERLAEARESHLASSARDVQTIQRQSVMLERLAGALMAVNSLRGDDFIPSDNVWSDASVSAFHEGITALSAYESANFEQPAKGEQL</sequence>
<protein>
    <submittedName>
        <fullName evidence="1">Uncharacterized protein</fullName>
    </submittedName>
</protein>
<dbReference type="EMBL" id="LR796631">
    <property type="protein sequence ID" value="CAB4156076.1"/>
    <property type="molecule type" value="Genomic_DNA"/>
</dbReference>